<dbReference type="EMBL" id="FN649755">
    <property type="protein sequence ID" value="CBJ31669.1"/>
    <property type="molecule type" value="Genomic_DNA"/>
</dbReference>
<evidence type="ECO:0000313" key="3">
    <source>
        <dbReference type="EMBL" id="CBJ31669.1"/>
    </source>
</evidence>
<accession>D7FUL3</accession>
<feature type="region of interest" description="Disordered" evidence="1">
    <location>
        <begin position="418"/>
        <end position="526"/>
    </location>
</feature>
<dbReference type="Proteomes" id="UP000002630">
    <property type="component" value="Linkage Group LG30"/>
</dbReference>
<dbReference type="EMBL" id="FN648457">
    <property type="protein sequence ID" value="CBJ31669.1"/>
    <property type="molecule type" value="Genomic_DNA"/>
</dbReference>
<feature type="compositionally biased region" description="Gly residues" evidence="1">
    <location>
        <begin position="511"/>
        <end position="520"/>
    </location>
</feature>
<feature type="compositionally biased region" description="Gly residues" evidence="1">
    <location>
        <begin position="476"/>
        <end position="486"/>
    </location>
</feature>
<feature type="compositionally biased region" description="Basic and acidic residues" evidence="1">
    <location>
        <begin position="462"/>
        <end position="473"/>
    </location>
</feature>
<evidence type="ECO:0000256" key="2">
    <source>
        <dbReference type="SAM" id="Phobius"/>
    </source>
</evidence>
<reference evidence="3 4" key="1">
    <citation type="journal article" date="2010" name="Nature">
        <title>The Ectocarpus genome and the independent evolution of multicellularity in brown algae.</title>
        <authorList>
            <person name="Cock J.M."/>
            <person name="Sterck L."/>
            <person name="Rouze P."/>
            <person name="Scornet D."/>
            <person name="Allen A.E."/>
            <person name="Amoutzias G."/>
            <person name="Anthouard V."/>
            <person name="Artiguenave F."/>
            <person name="Aury J.M."/>
            <person name="Badger J.H."/>
            <person name="Beszteri B."/>
            <person name="Billiau K."/>
            <person name="Bonnet E."/>
            <person name="Bothwell J.H."/>
            <person name="Bowler C."/>
            <person name="Boyen C."/>
            <person name="Brownlee C."/>
            <person name="Carrano C.J."/>
            <person name="Charrier B."/>
            <person name="Cho G.Y."/>
            <person name="Coelho S.M."/>
            <person name="Collen J."/>
            <person name="Corre E."/>
            <person name="Da Silva C."/>
            <person name="Delage L."/>
            <person name="Delaroque N."/>
            <person name="Dittami S.M."/>
            <person name="Doulbeau S."/>
            <person name="Elias M."/>
            <person name="Farnham G."/>
            <person name="Gachon C.M."/>
            <person name="Gschloessl B."/>
            <person name="Heesch S."/>
            <person name="Jabbari K."/>
            <person name="Jubin C."/>
            <person name="Kawai H."/>
            <person name="Kimura K."/>
            <person name="Kloareg B."/>
            <person name="Kupper F.C."/>
            <person name="Lang D."/>
            <person name="Le Bail A."/>
            <person name="Leblanc C."/>
            <person name="Lerouge P."/>
            <person name="Lohr M."/>
            <person name="Lopez P.J."/>
            <person name="Martens C."/>
            <person name="Maumus F."/>
            <person name="Michel G."/>
            <person name="Miranda-Saavedra D."/>
            <person name="Morales J."/>
            <person name="Moreau H."/>
            <person name="Motomura T."/>
            <person name="Nagasato C."/>
            <person name="Napoli C.A."/>
            <person name="Nelson D.R."/>
            <person name="Nyvall-Collen P."/>
            <person name="Peters A.F."/>
            <person name="Pommier C."/>
            <person name="Potin P."/>
            <person name="Poulain J."/>
            <person name="Quesneville H."/>
            <person name="Read B."/>
            <person name="Rensing S.A."/>
            <person name="Ritter A."/>
            <person name="Rousvoal S."/>
            <person name="Samanta M."/>
            <person name="Samson G."/>
            <person name="Schroeder D.C."/>
            <person name="Segurens B."/>
            <person name="Strittmatter M."/>
            <person name="Tonon T."/>
            <person name="Tregear J.W."/>
            <person name="Valentin K."/>
            <person name="von Dassow P."/>
            <person name="Yamagishi T."/>
            <person name="Van de Peer Y."/>
            <person name="Wincker P."/>
        </authorList>
    </citation>
    <scope>NUCLEOTIDE SEQUENCE [LARGE SCALE GENOMIC DNA]</scope>
    <source>
        <strain evidence="4">Ec32 / CCAP1310/4</strain>
    </source>
</reference>
<keyword evidence="4" id="KW-1185">Reference proteome</keyword>
<dbReference type="InParanoid" id="D7FUL3"/>
<keyword evidence="2" id="KW-0812">Transmembrane</keyword>
<keyword evidence="2" id="KW-0472">Membrane</keyword>
<feature type="compositionally biased region" description="Basic and acidic residues" evidence="1">
    <location>
        <begin position="48"/>
        <end position="62"/>
    </location>
</feature>
<proteinExistence type="predicted"/>
<dbReference type="AlphaFoldDB" id="D7FUL3"/>
<feature type="region of interest" description="Disordered" evidence="1">
    <location>
        <begin position="1"/>
        <end position="99"/>
    </location>
</feature>
<feature type="compositionally biased region" description="Acidic residues" evidence="1">
    <location>
        <begin position="337"/>
        <end position="348"/>
    </location>
</feature>
<evidence type="ECO:0000256" key="1">
    <source>
        <dbReference type="SAM" id="MobiDB-lite"/>
    </source>
</evidence>
<feature type="region of interest" description="Disordered" evidence="1">
    <location>
        <begin position="332"/>
        <end position="351"/>
    </location>
</feature>
<sequence>MPKCLFKNAGGVPAEQVPIPDASHAGRRRGDVRGGVRGDEEEPLSCCAKEKITTDANPEERQQQQQQLSGLLRGWDPLPGAKEGDVTTDASPEGDRRRTTPVPVKLVTWGWATAWLCAALVGLVVVVMGIGRDNPPVDWSAWTEDARSAAAAASTTATTSAGDLPPPAVAEDFAGGGGEGASTATRGGGDGNESAGQPGGVHRLVSDCARQLVLPGFGCDEPVLADQYRVPLMESGDASCGFETRMPDEKLLDLASKYEFLFIGDSTTRRLAESFVSIVSGRASTHPVVHHRIDMSRGDLKVTFLWAPCCSVGGGVSAAVRDALGFRSSTYGSDNNYDGDDDENDDENDSPRRTVIFTAFGVHDATELRKAERDPELNQWYPMGLPQAAVATDGPTAAALQTCRDATRELVEVAAAGAGAGAGAASRASVGDGGGGGGGGKDPSLSEATGGGGGGQVAVNADGRRDGIADKKLRGGGRGGGGGDGGVSSEVAVHESDGHGSNSSRSTEAADGGGGGGGGGSPPPLVFLLQNNPFNPGSEHDYFLQQLHRIQEQVIDEAAAEQAAAKQGCEQHQDCEQQQRGGGGGGGRVFLLRDRDSLYSSMSCYRIDRSIHFHEPVKLVEGKMLWHLVDIAGASGS</sequence>
<dbReference type="OrthoDB" id="10440174at2759"/>
<name>D7FUL3_ECTSI</name>
<protein>
    <submittedName>
        <fullName evidence="3">Uncharacterized protein</fullName>
    </submittedName>
</protein>
<evidence type="ECO:0000313" key="4">
    <source>
        <dbReference type="Proteomes" id="UP000002630"/>
    </source>
</evidence>
<keyword evidence="2" id="KW-1133">Transmembrane helix</keyword>
<organism evidence="3 4">
    <name type="scientific">Ectocarpus siliculosus</name>
    <name type="common">Brown alga</name>
    <name type="synonym">Conferva siliculosa</name>
    <dbReference type="NCBI Taxonomy" id="2880"/>
    <lineage>
        <taxon>Eukaryota</taxon>
        <taxon>Sar</taxon>
        <taxon>Stramenopiles</taxon>
        <taxon>Ochrophyta</taxon>
        <taxon>PX clade</taxon>
        <taxon>Phaeophyceae</taxon>
        <taxon>Ectocarpales</taxon>
        <taxon>Ectocarpaceae</taxon>
        <taxon>Ectocarpus</taxon>
    </lineage>
</organism>
<feature type="transmembrane region" description="Helical" evidence="2">
    <location>
        <begin position="106"/>
        <end position="130"/>
    </location>
</feature>
<feature type="compositionally biased region" description="Basic and acidic residues" evidence="1">
    <location>
        <begin position="28"/>
        <end position="38"/>
    </location>
</feature>
<gene>
    <name evidence="3" type="ORF">Esi_0273_0009</name>
</gene>
<feature type="compositionally biased region" description="Gly residues" evidence="1">
    <location>
        <begin position="431"/>
        <end position="441"/>
    </location>
</feature>
<feature type="region of interest" description="Disordered" evidence="1">
    <location>
        <begin position="153"/>
        <end position="199"/>
    </location>
</feature>
<feature type="compositionally biased region" description="Gly residues" evidence="1">
    <location>
        <begin position="174"/>
        <end position="191"/>
    </location>
</feature>